<feature type="compositionally biased region" description="Polar residues" evidence="7">
    <location>
        <begin position="1830"/>
        <end position="1847"/>
    </location>
</feature>
<feature type="compositionally biased region" description="Polar residues" evidence="7">
    <location>
        <begin position="1693"/>
        <end position="1711"/>
    </location>
</feature>
<dbReference type="Pfam" id="PF17674">
    <property type="entry name" value="HHH_9"/>
    <property type="match status" value="1"/>
</dbReference>
<dbReference type="PANTHER" id="PTHR10145:SF6">
    <property type="entry name" value="TRANSCRIPTION ELONGATION FACTOR SPT6"/>
    <property type="match status" value="1"/>
</dbReference>
<dbReference type="InterPro" id="IPR035018">
    <property type="entry name" value="Spt6_SH2_C"/>
</dbReference>
<evidence type="ECO:0000256" key="7">
    <source>
        <dbReference type="SAM" id="MobiDB-lite"/>
    </source>
</evidence>
<dbReference type="Pfam" id="PF14632">
    <property type="entry name" value="SPT6_acidic"/>
    <property type="match status" value="1"/>
</dbReference>
<evidence type="ECO:0000259" key="8">
    <source>
        <dbReference type="PROSITE" id="PS50126"/>
    </source>
</evidence>
<dbReference type="Pfam" id="PF14635">
    <property type="entry name" value="HHH_7"/>
    <property type="match status" value="1"/>
</dbReference>
<feature type="region of interest" description="Disordered" evidence="7">
    <location>
        <begin position="1487"/>
        <end position="1927"/>
    </location>
</feature>
<dbReference type="InterPro" id="IPR028231">
    <property type="entry name" value="Spt6_YqgF"/>
</dbReference>
<evidence type="ECO:0000313" key="9">
    <source>
        <dbReference type="EMBL" id="CAK9202040.1"/>
    </source>
</evidence>
<dbReference type="CDD" id="cd09918">
    <property type="entry name" value="SH2_Nterm_SPT6_like"/>
    <property type="match status" value="1"/>
</dbReference>
<dbReference type="Pfam" id="PF14641">
    <property type="entry name" value="HTH_44"/>
    <property type="match status" value="1"/>
</dbReference>
<feature type="compositionally biased region" description="Low complexity" evidence="7">
    <location>
        <begin position="1494"/>
        <end position="1513"/>
    </location>
</feature>
<evidence type="ECO:0000313" key="10">
    <source>
        <dbReference type="Proteomes" id="UP001497512"/>
    </source>
</evidence>
<dbReference type="SUPFAM" id="SSF50249">
    <property type="entry name" value="Nucleic acid-binding proteins"/>
    <property type="match status" value="1"/>
</dbReference>
<keyword evidence="6" id="KW-0539">Nucleus</keyword>
<feature type="compositionally biased region" description="Basic and acidic residues" evidence="7">
    <location>
        <begin position="1798"/>
        <end position="1809"/>
    </location>
</feature>
<feature type="region of interest" description="Disordered" evidence="7">
    <location>
        <begin position="1"/>
        <end position="235"/>
    </location>
</feature>
<dbReference type="InterPro" id="IPR037027">
    <property type="entry name" value="YqgF/RNaseH-like_dom_sf"/>
</dbReference>
<dbReference type="InterPro" id="IPR049540">
    <property type="entry name" value="Spt6-like_S1"/>
</dbReference>
<dbReference type="InterPro" id="IPR041692">
    <property type="entry name" value="HHH_9"/>
</dbReference>
<evidence type="ECO:0000256" key="3">
    <source>
        <dbReference type="ARBA" id="ARBA00009253"/>
    </source>
</evidence>
<dbReference type="Proteomes" id="UP001497512">
    <property type="component" value="Chromosome 13"/>
</dbReference>
<dbReference type="InterPro" id="IPR028083">
    <property type="entry name" value="Spt6_acidic_N_dom"/>
</dbReference>
<dbReference type="InterPro" id="IPR055179">
    <property type="entry name" value="Tex-like_central_region"/>
</dbReference>
<dbReference type="InterPro" id="IPR028088">
    <property type="entry name" value="Spt6_HTH_DNA-bd_dom"/>
</dbReference>
<feature type="compositionally biased region" description="Low complexity" evidence="7">
    <location>
        <begin position="1739"/>
        <end position="1753"/>
    </location>
</feature>
<dbReference type="Pfam" id="PF21710">
    <property type="entry name" value="Spt6_S1"/>
    <property type="match status" value="1"/>
</dbReference>
<dbReference type="InterPro" id="IPR023323">
    <property type="entry name" value="Tex-like_dom_sf"/>
</dbReference>
<dbReference type="InterPro" id="IPR035420">
    <property type="entry name" value="Spt6_SH2"/>
</dbReference>
<name>A0ABP0TQF8_9BRYO</name>
<keyword evidence="4" id="KW-0158">Chromosome</keyword>
<dbReference type="InterPro" id="IPR012340">
    <property type="entry name" value="NA-bd_OB-fold"/>
</dbReference>
<organism evidence="9 10">
    <name type="scientific">Sphagnum troendelagicum</name>
    <dbReference type="NCBI Taxonomy" id="128251"/>
    <lineage>
        <taxon>Eukaryota</taxon>
        <taxon>Viridiplantae</taxon>
        <taxon>Streptophyta</taxon>
        <taxon>Embryophyta</taxon>
        <taxon>Bryophyta</taxon>
        <taxon>Sphagnophytina</taxon>
        <taxon>Sphagnopsida</taxon>
        <taxon>Sphagnales</taxon>
        <taxon>Sphagnaceae</taxon>
        <taxon>Sphagnum</taxon>
    </lineage>
</organism>
<feature type="compositionally biased region" description="Acidic residues" evidence="7">
    <location>
        <begin position="271"/>
        <end position="284"/>
    </location>
</feature>
<dbReference type="InterPro" id="IPR003029">
    <property type="entry name" value="S1_domain"/>
</dbReference>
<dbReference type="Gene3D" id="1.10.3500.10">
    <property type="entry name" value="Tex N-terminal region-like"/>
    <property type="match status" value="1"/>
</dbReference>
<keyword evidence="10" id="KW-1185">Reference proteome</keyword>
<dbReference type="Gene3D" id="1.10.10.650">
    <property type="entry name" value="RuvA domain 2-like"/>
    <property type="match status" value="1"/>
</dbReference>
<evidence type="ECO:0000256" key="5">
    <source>
        <dbReference type="ARBA" id="ARBA00023163"/>
    </source>
</evidence>
<evidence type="ECO:0000256" key="2">
    <source>
        <dbReference type="ARBA" id="ARBA00004286"/>
    </source>
</evidence>
<reference evidence="9" key="1">
    <citation type="submission" date="2024-02" db="EMBL/GenBank/DDBJ databases">
        <authorList>
            <consortium name="ELIXIR-Norway"/>
            <consortium name="Elixir Norway"/>
        </authorList>
    </citation>
    <scope>NUCLEOTIDE SEQUENCE</scope>
</reference>
<dbReference type="InterPro" id="IPR012337">
    <property type="entry name" value="RNaseH-like_sf"/>
</dbReference>
<dbReference type="Gene3D" id="3.30.420.140">
    <property type="entry name" value="YqgF/RNase H-like domain"/>
    <property type="match status" value="1"/>
</dbReference>
<feature type="compositionally biased region" description="Basic and acidic residues" evidence="7">
    <location>
        <begin position="1890"/>
        <end position="1902"/>
    </location>
</feature>
<dbReference type="EMBL" id="OZ019905">
    <property type="protein sequence ID" value="CAK9202040.1"/>
    <property type="molecule type" value="Genomic_DNA"/>
</dbReference>
<feature type="compositionally biased region" description="Gly residues" evidence="7">
    <location>
        <begin position="1879"/>
        <end position="1889"/>
    </location>
</feature>
<evidence type="ECO:0000256" key="4">
    <source>
        <dbReference type="ARBA" id="ARBA00022454"/>
    </source>
</evidence>
<evidence type="ECO:0000256" key="1">
    <source>
        <dbReference type="ARBA" id="ARBA00004123"/>
    </source>
</evidence>
<gene>
    <name evidence="9" type="ORF">CSSPTR1EN2_LOCUS6208</name>
</gene>
<feature type="compositionally biased region" description="Acidic residues" evidence="7">
    <location>
        <begin position="1"/>
        <end position="27"/>
    </location>
</feature>
<feature type="region of interest" description="Disordered" evidence="7">
    <location>
        <begin position="270"/>
        <end position="296"/>
    </location>
</feature>
<dbReference type="Pfam" id="PF14639">
    <property type="entry name" value="YqgF"/>
    <property type="match status" value="1"/>
</dbReference>
<proteinExistence type="inferred from homology"/>
<dbReference type="SUPFAM" id="SSF158832">
    <property type="entry name" value="Tex N-terminal region-like"/>
    <property type="match status" value="1"/>
</dbReference>
<dbReference type="InterPro" id="IPR017072">
    <property type="entry name" value="TF_Spt6"/>
</dbReference>
<feature type="compositionally biased region" description="Basic residues" evidence="7">
    <location>
        <begin position="220"/>
        <end position="232"/>
    </location>
</feature>
<feature type="compositionally biased region" description="Low complexity" evidence="7">
    <location>
        <begin position="1712"/>
        <end position="1727"/>
    </location>
</feature>
<dbReference type="PROSITE" id="PS50126">
    <property type="entry name" value="S1"/>
    <property type="match status" value="1"/>
</dbReference>
<dbReference type="InterPro" id="IPR006641">
    <property type="entry name" value="YqgF/RNaseH-like_dom"/>
</dbReference>
<dbReference type="Gene3D" id="2.40.50.140">
    <property type="entry name" value="Nucleic acid-binding proteins"/>
    <property type="match status" value="1"/>
</dbReference>
<dbReference type="InterPro" id="IPR032706">
    <property type="entry name" value="Spt6_HHH"/>
</dbReference>
<comment type="similarity">
    <text evidence="3">Belongs to the SPT6 family.</text>
</comment>
<feature type="compositionally biased region" description="Gly residues" evidence="7">
    <location>
        <begin position="1527"/>
        <end position="1556"/>
    </location>
</feature>
<feature type="compositionally biased region" description="Gly residues" evidence="7">
    <location>
        <begin position="1728"/>
        <end position="1738"/>
    </location>
</feature>
<dbReference type="CDD" id="cd00164">
    <property type="entry name" value="S1_like"/>
    <property type="match status" value="1"/>
</dbReference>
<feature type="compositionally biased region" description="Acidic residues" evidence="7">
    <location>
        <begin position="173"/>
        <end position="215"/>
    </location>
</feature>
<protein>
    <recommendedName>
        <fullName evidence="8">S1 motif domain-containing protein</fullName>
    </recommendedName>
</protein>
<comment type="subcellular location">
    <subcellularLocation>
        <location evidence="2">Chromosome</location>
    </subcellularLocation>
    <subcellularLocation>
        <location evidence="1">Nucleus</location>
    </subcellularLocation>
</comment>
<dbReference type="Gene3D" id="3.30.505.10">
    <property type="entry name" value="SH2 domain"/>
    <property type="match status" value="2"/>
</dbReference>
<dbReference type="SMART" id="SM00316">
    <property type="entry name" value="S1"/>
    <property type="match status" value="1"/>
</dbReference>
<feature type="compositionally biased region" description="Basic and acidic residues" evidence="7">
    <location>
        <begin position="155"/>
        <end position="172"/>
    </location>
</feature>
<dbReference type="Gene3D" id="1.10.10.2740">
    <property type="entry name" value="Spt6, Death-like domain"/>
    <property type="match status" value="1"/>
</dbReference>
<sequence>MADSGDEEEEQEYGEEEEEEEEQEEEHEDVRDNKAADDDDDDEDEEEEEEGQDEYEKDDFIVDEEEEEEEEADAAKNSGDEEAKAKKKKRKKRGEERYLLDEDDYDLLEANVTGFHRPPKDNNKKFKRLKKAGRVTGEKGSGGIGLSDEDDEDEGGGRRGRTAEEELKRSLFGDDEGGAPDVRDDEELEEEEEEEMGEEDDEMADFIVDEEDVDELGQPSRRKKVKKKKKPFRQAPGINSIALQEAQEIFGDVSSLLEERRKHMMTGAAGLDDELRDEEKDEDDYGHGQRAPPQKLLEKQFEPSLLEEKFLTEKDDRLRETDLPERLQILEEAAGAFPESETATREADWIFDRAFGHLAVPVHPELRYLSKMDKAEIVKQIANVLQMVHDEKLELPFIAMYRREECLDLLGEPDVDDRDDKPKIQDHEALWAVQHWDKKWLLLQGRKMSLQAAYERRIPIDARDDPEKDDLVEKLLCALADAPSEQAIDDVDAKFNLHFPPDEVEIAAGGFKRPKRRSFYSICRKAGLASVAKHFGLSPDQFGENLLVMYKRHDVEDEAFSPDELASRFCARANETAGEFRDPQSVIKGARHMVSVEISTEPAVREYVRNIYTDKAVVSTKPTAEGNGAIDSFHPYAGVKWLLNKPVNAFCDEQWLLIQKAEEEKQLEVTIGLPKDIIESTLMQEFESLYLSEGVSLTAQQWNEHRRQILRDALVSIVLPSMEKEARMIMAARAKHWLAAECGLKLWKKVSMAPYVPPKVVDTEDRIDSVVVPRVLACCWGPGNPATTFVMLDSAGEVMNVLYTGYLNIRAASPEQQQRKNNDQDRLLQFMRDYQPHVVVLGAANLQCRHLQKDIFEHVIFKVVEQHPRDLAEGLDMIKVVYGDESIPSLYENSQVSQEQLPGQPGIVRRAVALGRFFQNPVAMIASLCGPAKEVLSLHLHPMQSSLNSEEVYEAIERVMVTVTNQVGIDINLAASHDWLFSPLQFIAGLGPRKAGAIQRAIQSMGRVSTRKELYARLMGKKVFINSAGFIRVRGTGQAASGNSTLDPLDDTRIHPESYLVAKNMAEAAFKEEARQNDEDVDDDFLEMAVEHVMTNPNVLSTVDIEEYAQDVEVRGQTKRVQTLELIKSELQYGFREWRYDYTDPNPDEEFYMLSGESEETLAPGRLVQATVRKVQQNRVMCVLESGLLGFIQKEDISDEPDVVPSDKVAEGSMVTCRVKDVDRAKYIVDLTCKGSDLRGDFWGDRQRRDPYYSEDKNFLRLEYEKARKRKEEEKKKAFKPRMIVHPQFQNVPVDEAIKALEEKDVGEVIIRPSSKGPTHLSMTLKISDGVYTNIDILEGGKEGRDVTSFLSLGKTLTIDGETYEDLDEVIARYVDPVVSFLREMLQYRKFKHGSKVEIDETLRSEKVENPKRIPYSFSIAHEHPGAFMLSYIRSINPHHEYISISPKGFRYRKRNFENIDKLVAYFQKHFNDPIPEAPPRRALAAMVPPRSPAPSAYSPGSLGYSSGLGKPPNSGGFGYDNRNGWDRGGGARGGRGGWGGGRGNGGRGQDYGQGGNRSSAWGKDSWANAGSSQGGGWDKDAGTTSSGGAAWVNDTGTTNSGGGGWDSTAGGVSSGGDNWGKVGTTSNSTEGVRSGWESGTGGGWNNAPAASRGAWENGSGGSGQGGARWNQRRDSGGGGDQGGWDQAGSGVGNPSGNNWGQGAQAASSTPARTAWTGGGTTAARSGDVGGNWGGSGPSGDYASGAQGQAAAGMNRGSSKVDTPRGDWGSLEPAAPGVSRGEIEPPAPSSTGAWNQGKDSEPEASDWGKKVQPPASTGDAWGKESDVSPKKTSSNSGWDVPAESNQGDGWGELSPVASGGGDKASGGWDQLDSSPGAGWEQGRGGGGRGSWERGRGGGERGGRYGGNGWGRQAPPQPVPPGTGGTGY</sequence>
<dbReference type="InterPro" id="IPR042066">
    <property type="entry name" value="Spt6_death-like"/>
</dbReference>
<feature type="domain" description="S1 motif" evidence="8">
    <location>
        <begin position="1165"/>
        <end position="1234"/>
    </location>
</feature>
<dbReference type="Pfam" id="PF22706">
    <property type="entry name" value="Tex_central_region"/>
    <property type="match status" value="1"/>
</dbReference>
<dbReference type="Pfam" id="PF14633">
    <property type="entry name" value="SH2_2"/>
    <property type="match status" value="1"/>
</dbReference>
<dbReference type="InterPro" id="IPR010994">
    <property type="entry name" value="RuvA_2-like"/>
</dbReference>
<evidence type="ECO:0000256" key="6">
    <source>
        <dbReference type="ARBA" id="ARBA00023242"/>
    </source>
</evidence>
<accession>A0ABP0TQF8</accession>
<feature type="compositionally biased region" description="Acidic residues" evidence="7">
    <location>
        <begin position="37"/>
        <end position="72"/>
    </location>
</feature>
<dbReference type="InterPro" id="IPR023319">
    <property type="entry name" value="Tex-like_HTH_dom_sf"/>
</dbReference>
<dbReference type="SMART" id="SM00732">
    <property type="entry name" value="YqgFc"/>
    <property type="match status" value="1"/>
</dbReference>
<dbReference type="SUPFAM" id="SSF53098">
    <property type="entry name" value="Ribonuclease H-like"/>
    <property type="match status" value="1"/>
</dbReference>
<dbReference type="PANTHER" id="PTHR10145">
    <property type="entry name" value="TRANSCRIPTION ELONGATION FACTOR SPT6"/>
    <property type="match status" value="1"/>
</dbReference>
<keyword evidence="5" id="KW-0804">Transcription</keyword>
<dbReference type="InterPro" id="IPR035019">
    <property type="entry name" value="Spt6_SH2_N"/>
</dbReference>
<dbReference type="Gene3D" id="1.10.150.850">
    <property type="entry name" value="Spt6, helix-hairpin-helix domain"/>
    <property type="match status" value="1"/>
</dbReference>
<dbReference type="SUPFAM" id="SSF47781">
    <property type="entry name" value="RuvA domain 2-like"/>
    <property type="match status" value="2"/>
</dbReference>
<dbReference type="InterPro" id="IPR036860">
    <property type="entry name" value="SH2_dom_sf"/>
</dbReference>
<dbReference type="CDD" id="cd09928">
    <property type="entry name" value="SH2_Cterm_SPT6_like"/>
    <property type="match status" value="1"/>
</dbReference>